<dbReference type="SUPFAM" id="SSF52047">
    <property type="entry name" value="RNI-like"/>
    <property type="match status" value="1"/>
</dbReference>
<dbReference type="InterPro" id="IPR032675">
    <property type="entry name" value="LRR_dom_sf"/>
</dbReference>
<keyword evidence="2" id="KW-1185">Reference proteome</keyword>
<organism evidence="1 2">
    <name type="scientific">Linnemannia gamsii</name>
    <dbReference type="NCBI Taxonomy" id="64522"/>
    <lineage>
        <taxon>Eukaryota</taxon>
        <taxon>Fungi</taxon>
        <taxon>Fungi incertae sedis</taxon>
        <taxon>Mucoromycota</taxon>
        <taxon>Mortierellomycotina</taxon>
        <taxon>Mortierellomycetes</taxon>
        <taxon>Mortierellales</taxon>
        <taxon>Mortierellaceae</taxon>
        <taxon>Linnemannia</taxon>
    </lineage>
</organism>
<dbReference type="EMBL" id="JAAAIM010000225">
    <property type="protein sequence ID" value="KAG0291772.1"/>
    <property type="molecule type" value="Genomic_DNA"/>
</dbReference>
<sequence>MLTLPSLREPQAIHDVSVTIGSYCLRIKDLTFFSSRWGNDAGFMNIMERMLRQQLENLRVFIFSDKSSHTLATAAFMRHSEALCRVEFPSCRAIKSSTLHAILVSCRALEILNVGGFSSIRTALTLEDAVEVEWVCAKIRHLEITVSLTPDGKDPAYLADPTKATWTEQDHRHWEMMDKFYTQIGYLKDLQILSLKSTDVKLPSLEDLYDPFRKLCLPGLLALEDATTGQVGFLSRWSELSQLQELTGSFLWTNTEAVARMGDQEVEWFATHLPALRSAAFVNVRCENGGLADNLPRTLHELHRRRPEIQFDYNADVPAMF</sequence>
<reference evidence="1 2" key="1">
    <citation type="journal article" date="2020" name="Fungal Divers.">
        <title>Resolving the Mortierellaceae phylogeny through synthesis of multi-gene phylogenetics and phylogenomics.</title>
        <authorList>
            <person name="Vandepol N."/>
            <person name="Liber J."/>
            <person name="Desiro A."/>
            <person name="Na H."/>
            <person name="Kennedy M."/>
            <person name="Barry K."/>
            <person name="Grigoriev I.V."/>
            <person name="Miller A.N."/>
            <person name="O'Donnell K."/>
            <person name="Stajich J.E."/>
            <person name="Bonito G."/>
        </authorList>
    </citation>
    <scope>NUCLEOTIDE SEQUENCE [LARGE SCALE GENOMIC DNA]</scope>
    <source>
        <strain evidence="1 2">AD045</strain>
    </source>
</reference>
<protein>
    <submittedName>
        <fullName evidence="1">Uncharacterized protein</fullName>
    </submittedName>
</protein>
<evidence type="ECO:0000313" key="1">
    <source>
        <dbReference type="EMBL" id="KAG0291772.1"/>
    </source>
</evidence>
<dbReference type="Gene3D" id="3.80.10.10">
    <property type="entry name" value="Ribonuclease Inhibitor"/>
    <property type="match status" value="1"/>
</dbReference>
<accession>A0ABQ7K6K2</accession>
<proteinExistence type="predicted"/>
<gene>
    <name evidence="1" type="ORF">BGZ96_004851</name>
</gene>
<evidence type="ECO:0000313" key="2">
    <source>
        <dbReference type="Proteomes" id="UP001194696"/>
    </source>
</evidence>
<name>A0ABQ7K6K2_9FUNG</name>
<comment type="caution">
    <text evidence="1">The sequence shown here is derived from an EMBL/GenBank/DDBJ whole genome shotgun (WGS) entry which is preliminary data.</text>
</comment>
<dbReference type="Proteomes" id="UP001194696">
    <property type="component" value="Unassembled WGS sequence"/>
</dbReference>